<dbReference type="Pfam" id="PF10561">
    <property type="entry name" value="C2orf69"/>
    <property type="match status" value="1"/>
</dbReference>
<dbReference type="RefSeq" id="XP_031395324.1">
    <property type="nucleotide sequence ID" value="XM_031539464.1"/>
</dbReference>
<protein>
    <submittedName>
        <fullName evidence="2 3">Uncharacterized protein LOC116206669 isoform X1</fullName>
    </submittedName>
</protein>
<accession>A0A6P8DFE3</accession>
<dbReference type="OrthoDB" id="419333at2759"/>
<reference evidence="2 3" key="2">
    <citation type="submission" date="2025-04" db="UniProtKB">
        <authorList>
            <consortium name="RefSeq"/>
        </authorList>
    </citation>
    <scope>IDENTIFICATION</scope>
    <source>
        <tissue evidence="2 3">Leaf</tissue>
    </source>
</reference>
<sequence>MDRWKAVLKDPVCPNSRACYRVAVSLCIHPASKTLAVPSVNAIFFNGDRVEGTRNPVIERLSDLQHLADVLVSKFGGSTNAWVIEASTFNGPFAVYKDFIPSVNRYGEPKEYSATGFPASASIISLLSKCIEKQVNHLIRKGKEPGPSISSSTLSNTPKSIILGFSKGGTVLNQLVTELSSCDVTSSSYPYSIEVRQQFAGEAPTAVYASHILPTTKESFLGSMTDVHYVDVGLNSPGAYITDRDVISRISDRVARGAHPVQFFIHGTPRQWCDRERAWIPEEKDVLVGLLKSESLKVGGKLQVSERLYFSDRPRDLQMHFEIIEKLDVSVNS</sequence>
<evidence type="ECO:0000313" key="1">
    <source>
        <dbReference type="Proteomes" id="UP000515151"/>
    </source>
</evidence>
<dbReference type="PANTHER" id="PTHR31296:SF1">
    <property type="entry name" value="MITOCHONDRIAL PROTEIN C2ORF69"/>
    <property type="match status" value="1"/>
</dbReference>
<dbReference type="AlphaFoldDB" id="A0A6P8DFE3"/>
<evidence type="ECO:0000313" key="3">
    <source>
        <dbReference type="RefSeq" id="XP_031395325.1"/>
    </source>
</evidence>
<dbReference type="RefSeq" id="XP_031395325.1">
    <property type="nucleotide sequence ID" value="XM_031539465.1"/>
</dbReference>
<gene>
    <name evidence="2 3" type="primary">LOC116206669</name>
</gene>
<dbReference type="InterPro" id="IPR018881">
    <property type="entry name" value="C2orf69_mit"/>
</dbReference>
<name>A0A6P8DFE3_PUNGR</name>
<reference evidence="1" key="1">
    <citation type="journal article" date="2020" name="Plant Biotechnol. J.">
        <title>The pomegranate (Punica granatum L.) draft genome dissects genetic divergence between soft- and hard-seeded cultivars.</title>
        <authorList>
            <person name="Luo X."/>
            <person name="Li H."/>
            <person name="Wu Z."/>
            <person name="Yao W."/>
            <person name="Zhao P."/>
            <person name="Cao D."/>
            <person name="Yu H."/>
            <person name="Li K."/>
            <person name="Poudel K."/>
            <person name="Zhao D."/>
            <person name="Zhang F."/>
            <person name="Xia X."/>
            <person name="Chen L."/>
            <person name="Wang Q."/>
            <person name="Jing D."/>
            <person name="Cao S."/>
        </authorList>
    </citation>
    <scope>NUCLEOTIDE SEQUENCE [LARGE SCALE GENOMIC DNA]</scope>
</reference>
<dbReference type="PANTHER" id="PTHR31296">
    <property type="entry name" value="UPF0565 PROTEIN C2ORF69"/>
    <property type="match status" value="1"/>
</dbReference>
<dbReference type="GeneID" id="116206669"/>
<proteinExistence type="predicted"/>
<dbReference type="Proteomes" id="UP000515151">
    <property type="component" value="Chromosome 5"/>
</dbReference>
<organism evidence="1 3">
    <name type="scientific">Punica granatum</name>
    <name type="common">Pomegranate</name>
    <dbReference type="NCBI Taxonomy" id="22663"/>
    <lineage>
        <taxon>Eukaryota</taxon>
        <taxon>Viridiplantae</taxon>
        <taxon>Streptophyta</taxon>
        <taxon>Embryophyta</taxon>
        <taxon>Tracheophyta</taxon>
        <taxon>Spermatophyta</taxon>
        <taxon>Magnoliopsida</taxon>
        <taxon>eudicotyledons</taxon>
        <taxon>Gunneridae</taxon>
        <taxon>Pentapetalae</taxon>
        <taxon>rosids</taxon>
        <taxon>malvids</taxon>
        <taxon>Myrtales</taxon>
        <taxon>Lythraceae</taxon>
        <taxon>Punica</taxon>
    </lineage>
</organism>
<evidence type="ECO:0000313" key="2">
    <source>
        <dbReference type="RefSeq" id="XP_031395324.1"/>
    </source>
</evidence>
<keyword evidence="1" id="KW-1185">Reference proteome</keyword>
<dbReference type="GO" id="GO:0005739">
    <property type="term" value="C:mitochondrion"/>
    <property type="evidence" value="ECO:0007669"/>
    <property type="project" value="TreeGrafter"/>
</dbReference>